<dbReference type="Proteomes" id="UP001163603">
    <property type="component" value="Chromosome 9"/>
</dbReference>
<comment type="caution">
    <text evidence="1">The sequence shown here is derived from an EMBL/GenBank/DDBJ whole genome shotgun (WGS) entry which is preliminary data.</text>
</comment>
<protein>
    <submittedName>
        <fullName evidence="1">Uncharacterized protein</fullName>
    </submittedName>
</protein>
<organism evidence="1 2">
    <name type="scientific">Pistacia integerrima</name>
    <dbReference type="NCBI Taxonomy" id="434235"/>
    <lineage>
        <taxon>Eukaryota</taxon>
        <taxon>Viridiplantae</taxon>
        <taxon>Streptophyta</taxon>
        <taxon>Embryophyta</taxon>
        <taxon>Tracheophyta</taxon>
        <taxon>Spermatophyta</taxon>
        <taxon>Magnoliopsida</taxon>
        <taxon>eudicotyledons</taxon>
        <taxon>Gunneridae</taxon>
        <taxon>Pentapetalae</taxon>
        <taxon>rosids</taxon>
        <taxon>malvids</taxon>
        <taxon>Sapindales</taxon>
        <taxon>Anacardiaceae</taxon>
        <taxon>Pistacia</taxon>
    </lineage>
</organism>
<proteinExistence type="predicted"/>
<evidence type="ECO:0000313" key="1">
    <source>
        <dbReference type="EMBL" id="KAJ0028704.1"/>
    </source>
</evidence>
<accession>A0ACC0Y4X7</accession>
<evidence type="ECO:0000313" key="2">
    <source>
        <dbReference type="Proteomes" id="UP001163603"/>
    </source>
</evidence>
<sequence>MLLRLLSSIPTLFTPSLSFHLIKWRTNCANRQMGRESLLPQVKKPLNFRLCKVSGHTSAVLEIQADDPTLHVLFIPGNPGVISFYKDFLESLYELLGGRASITGKGLHITIGHISQTAKDWEHGRLFSLQEQIDHKMDFIGQELQNTEVPIILVSYLASSSTLVSPTHAHLKCSEKEIFLGKTLEYLDDFTVGHSIGSYISVEVLKRSSFISAAVSFAIASLGLLPRRAVTVVVSKSFGSSWSGTAVEVACTHLSQYHVMRNVLFLARTEFKKLSETPDWAFMRANQDKIAFLFGIDDHWGPLQMFEEISKQAPDIGLSIEREGHTHAFCCTQAGSSWAAGHVANLIRKKVSS</sequence>
<gene>
    <name evidence="1" type="ORF">Pint_36129</name>
</gene>
<keyword evidence="2" id="KW-1185">Reference proteome</keyword>
<name>A0ACC0Y4X7_9ROSI</name>
<dbReference type="EMBL" id="CM047744">
    <property type="protein sequence ID" value="KAJ0028704.1"/>
    <property type="molecule type" value="Genomic_DNA"/>
</dbReference>
<reference evidence="2" key="1">
    <citation type="journal article" date="2023" name="G3 (Bethesda)">
        <title>Genome assembly and association tests identify interacting loci associated with vigor, precocity, and sex in interspecific pistachio rootstocks.</title>
        <authorList>
            <person name="Palmer W."/>
            <person name="Jacygrad E."/>
            <person name="Sagayaradj S."/>
            <person name="Cavanaugh K."/>
            <person name="Han R."/>
            <person name="Bertier L."/>
            <person name="Beede B."/>
            <person name="Kafkas S."/>
            <person name="Golino D."/>
            <person name="Preece J."/>
            <person name="Michelmore R."/>
        </authorList>
    </citation>
    <scope>NUCLEOTIDE SEQUENCE [LARGE SCALE GENOMIC DNA]</scope>
</reference>